<reference evidence="2" key="1">
    <citation type="submission" date="2018-05" db="EMBL/GenBank/DDBJ databases">
        <title>Draft genome of Mucuna pruriens seed.</title>
        <authorList>
            <person name="Nnadi N.E."/>
            <person name="Vos R."/>
            <person name="Hasami M.H."/>
            <person name="Devisetty U.K."/>
            <person name="Aguiy J.C."/>
        </authorList>
    </citation>
    <scope>NUCLEOTIDE SEQUENCE [LARGE SCALE GENOMIC DNA]</scope>
    <source>
        <strain evidence="2">JCA_2017</strain>
    </source>
</reference>
<organism evidence="2 3">
    <name type="scientific">Mucuna pruriens</name>
    <name type="common">Velvet bean</name>
    <name type="synonym">Dolichos pruriens</name>
    <dbReference type="NCBI Taxonomy" id="157652"/>
    <lineage>
        <taxon>Eukaryota</taxon>
        <taxon>Viridiplantae</taxon>
        <taxon>Streptophyta</taxon>
        <taxon>Embryophyta</taxon>
        <taxon>Tracheophyta</taxon>
        <taxon>Spermatophyta</taxon>
        <taxon>Magnoliopsida</taxon>
        <taxon>eudicotyledons</taxon>
        <taxon>Gunneridae</taxon>
        <taxon>Pentapetalae</taxon>
        <taxon>rosids</taxon>
        <taxon>fabids</taxon>
        <taxon>Fabales</taxon>
        <taxon>Fabaceae</taxon>
        <taxon>Papilionoideae</taxon>
        <taxon>50 kb inversion clade</taxon>
        <taxon>NPAAA clade</taxon>
        <taxon>indigoferoid/millettioid clade</taxon>
        <taxon>Phaseoleae</taxon>
        <taxon>Mucuna</taxon>
    </lineage>
</organism>
<dbReference type="GO" id="GO:0031624">
    <property type="term" value="F:ubiquitin conjugating enzyme binding"/>
    <property type="evidence" value="ECO:0007669"/>
    <property type="project" value="TreeGrafter"/>
</dbReference>
<gene>
    <name evidence="2" type="primary">BB</name>
    <name evidence="2" type="ORF">CR513_49513</name>
</gene>
<dbReference type="PANTHER" id="PTHR46400:SF5">
    <property type="entry name" value="RING-TYPE DOMAIN-CONTAINING PROTEIN"/>
    <property type="match status" value="1"/>
</dbReference>
<dbReference type="STRING" id="157652.A0A371EYV7"/>
<name>A0A371EYV7_MUCPR</name>
<dbReference type="GO" id="GO:0046621">
    <property type="term" value="P:negative regulation of organ growth"/>
    <property type="evidence" value="ECO:0007669"/>
    <property type="project" value="InterPro"/>
</dbReference>
<dbReference type="GO" id="GO:0016567">
    <property type="term" value="P:protein ubiquitination"/>
    <property type="evidence" value="ECO:0007669"/>
    <property type="project" value="InterPro"/>
</dbReference>
<proteinExistence type="predicted"/>
<sequence>MKIAAFVVVIRTFSSGVAISEAARFFCLDCALHVILLSSNQVYILGAAESYEADDCRLLVWEKGSKMSWNPHMEVHYNSISYPYNTAGSFIEYFEGLTYEHVNFIFSGASHAQESSYPSNSSFYKFGLSEPENTSYYRYSHGYEVSHHEPLVDEYRRPSENSLPINEQTAAVSTEWVEGGNTDTRDNSIECPRRHHSNSNDYQVIWQDNIDPDNMTYEELLELGEAVGTQSRGLTQEQISSLPVSKYKCGFFLRKKSRDERCVICQMEYKRGDKRITLPCKHVYHASCGNRLALYVTRKCLPTSQNTNNLERISNLLMFLFLLQCGGLS</sequence>
<evidence type="ECO:0000313" key="3">
    <source>
        <dbReference type="Proteomes" id="UP000257109"/>
    </source>
</evidence>
<dbReference type="EMBL" id="QJKJ01011438">
    <property type="protein sequence ID" value="RDX71174.1"/>
    <property type="molecule type" value="Genomic_DNA"/>
</dbReference>
<dbReference type="GO" id="GO:0004842">
    <property type="term" value="F:ubiquitin-protein transferase activity"/>
    <property type="evidence" value="ECO:0007669"/>
    <property type="project" value="InterPro"/>
</dbReference>
<dbReference type="Proteomes" id="UP000257109">
    <property type="component" value="Unassembled WGS sequence"/>
</dbReference>
<dbReference type="InterPro" id="IPR001841">
    <property type="entry name" value="Znf_RING"/>
</dbReference>
<dbReference type="FunFam" id="3.30.40.10:FF:000226">
    <property type="entry name" value="E3 ubiquitin ligase BIG BROTHER"/>
    <property type="match status" value="1"/>
</dbReference>
<dbReference type="Pfam" id="PF17123">
    <property type="entry name" value="zf-RING_11"/>
    <property type="match status" value="1"/>
</dbReference>
<dbReference type="InterPro" id="IPR013083">
    <property type="entry name" value="Znf_RING/FYVE/PHD"/>
</dbReference>
<dbReference type="AlphaFoldDB" id="A0A371EYV7"/>
<evidence type="ECO:0000313" key="2">
    <source>
        <dbReference type="EMBL" id="RDX71174.1"/>
    </source>
</evidence>
<feature type="domain" description="RING-type" evidence="1">
    <location>
        <begin position="262"/>
        <end position="288"/>
    </location>
</feature>
<comment type="caution">
    <text evidence="2">The sequence shown here is derived from an EMBL/GenBank/DDBJ whole genome shotgun (WGS) entry which is preliminary data.</text>
</comment>
<dbReference type="GO" id="GO:0016874">
    <property type="term" value="F:ligase activity"/>
    <property type="evidence" value="ECO:0007669"/>
    <property type="project" value="UniProtKB-KW"/>
</dbReference>
<protein>
    <submittedName>
        <fullName evidence="2">E3 ubiquitin ligase BIG BROTHER</fullName>
    </submittedName>
</protein>
<dbReference type="GO" id="GO:0048437">
    <property type="term" value="P:floral organ development"/>
    <property type="evidence" value="ECO:0007669"/>
    <property type="project" value="TreeGrafter"/>
</dbReference>
<keyword evidence="3" id="KW-1185">Reference proteome</keyword>
<dbReference type="SUPFAM" id="SSF57850">
    <property type="entry name" value="RING/U-box"/>
    <property type="match status" value="1"/>
</dbReference>
<dbReference type="OrthoDB" id="9984778at2759"/>
<evidence type="ECO:0000259" key="1">
    <source>
        <dbReference type="Pfam" id="PF17123"/>
    </source>
</evidence>
<accession>A0A371EYV7</accession>
<dbReference type="Gene3D" id="3.30.40.10">
    <property type="entry name" value="Zinc/RING finger domain, C3HC4 (zinc finger)"/>
    <property type="match status" value="1"/>
</dbReference>
<dbReference type="PANTHER" id="PTHR46400">
    <property type="entry name" value="RING/U-BOX SUPERFAMILY PROTEIN"/>
    <property type="match status" value="1"/>
</dbReference>
<dbReference type="InterPro" id="IPR033276">
    <property type="entry name" value="BB"/>
</dbReference>
<feature type="non-terminal residue" evidence="2">
    <location>
        <position position="1"/>
    </location>
</feature>